<dbReference type="EC" id="3.1.-.-" evidence="8"/>
<keyword evidence="7 8" id="KW-0238">DNA-binding</keyword>
<dbReference type="InterPro" id="IPR005747">
    <property type="entry name" value="MutS2"/>
</dbReference>
<dbReference type="SUPFAM" id="SSF52540">
    <property type="entry name" value="P-loop containing nucleoside triphosphate hydrolases"/>
    <property type="match status" value="1"/>
</dbReference>
<keyword evidence="1 8" id="KW-0540">Nuclease</keyword>
<evidence type="ECO:0000313" key="11">
    <source>
        <dbReference type="EMBL" id="VDN48257.1"/>
    </source>
</evidence>
<dbReference type="GO" id="GO:0016887">
    <property type="term" value="F:ATP hydrolysis activity"/>
    <property type="evidence" value="ECO:0007669"/>
    <property type="project" value="InterPro"/>
</dbReference>
<comment type="function">
    <text evidence="8">Acts as a ribosome collision sensor, splitting the ribosome into its 2 subunits. Detects stalled/collided 70S ribosomes which it binds and splits by an ATP-hydrolysis driven conformational change. Acts upstream of the ribosome quality control system (RQC), a ribosome-associated complex that mediates the extraction of incompletely synthesized nascent chains from stalled ribosomes and their subsequent degradation. Probably generates substrates for RQC.</text>
</comment>
<dbReference type="HAMAP" id="MF_00092">
    <property type="entry name" value="MutS2"/>
    <property type="match status" value="1"/>
</dbReference>
<dbReference type="PANTHER" id="PTHR48466">
    <property type="entry name" value="OS10G0509000 PROTEIN-RELATED"/>
    <property type="match status" value="1"/>
</dbReference>
<evidence type="ECO:0000256" key="7">
    <source>
        <dbReference type="ARBA" id="ARBA00023125"/>
    </source>
</evidence>
<keyword evidence="6 8" id="KW-0694">RNA-binding</keyword>
<dbReference type="SMART" id="SM00534">
    <property type="entry name" value="MUTSac"/>
    <property type="match status" value="1"/>
</dbReference>
<evidence type="ECO:0000259" key="10">
    <source>
        <dbReference type="PROSITE" id="PS50828"/>
    </source>
</evidence>
<organism evidence="11 12">
    <name type="scientific">Petrocella atlantisensis</name>
    <dbReference type="NCBI Taxonomy" id="2173034"/>
    <lineage>
        <taxon>Bacteria</taxon>
        <taxon>Bacillati</taxon>
        <taxon>Bacillota</taxon>
        <taxon>Clostridia</taxon>
        <taxon>Lachnospirales</taxon>
        <taxon>Vallitaleaceae</taxon>
        <taxon>Petrocella</taxon>
    </lineage>
</organism>
<evidence type="ECO:0000256" key="1">
    <source>
        <dbReference type="ARBA" id="ARBA00022722"/>
    </source>
</evidence>
<keyword evidence="8 11" id="KW-0255">Endonuclease</keyword>
<dbReference type="GO" id="GO:0043023">
    <property type="term" value="F:ribosomal large subunit binding"/>
    <property type="evidence" value="ECO:0007669"/>
    <property type="project" value="UniProtKB-UniRule"/>
</dbReference>
<keyword evidence="2 8" id="KW-0699">rRNA-binding</keyword>
<dbReference type="InterPro" id="IPR036063">
    <property type="entry name" value="Smr_dom_sf"/>
</dbReference>
<sequence>MNQKALKILEYDKIILQLKQLAQSEPGKKMVDALKPYSDLETITRKQNETSEALSTILKYGSLPIRGTQLIGPSLKRLAIGGNLSILELLHIGDVLRVASRLKSYFREGEEMITTLSIAPLFLDIEPLTPLLREIDRCIVSEDTIADEASSQLHQIRRNIQNTHAKIRSNLNSIINNNNQKTMLQDPIITIRNDRFCVPVKAEYRSQFKGMIHDQSSTGSTLFIEPMSVVELNNGLTELAHQEQEEINRILAELSALAAIHMEALKINLDVMAELDFVFAKAELALKQNATMPQFNDNKEINLKKARHPLLSDKEVVPIDIYLGKSFNTLVITGPNTGGKTVTLKTLGLFSLMGQAGLHIPAFDGSSLTVFDEIYADIGDEQSIEQSLSTFSSHMVNIVDILKKATIDSLVLFDELGAGTDPTEGAALAMATLENLFARSVLTVATTHYSELKVYALSTEGVENASCEFDVTTLRPTYRLLIGVPGKSNAFAISKRLGLGDDIIEEAKALLQQKEVRFEDLITDLEINKKAAIAEKEKAEKYRKETEILKRRFDLQKEAFEQKKQEMLTEAKKEAYRITEAAKEEADRLIRHINRIADSAQIDTKALEESRSTLRQSMTKLENEMGLPKAKAKGTKAKDIAIGDNVFVAPFNGNGTVLSLPNSKGEIQVQMGIMKSNVSLKDVTVLQEDSHQPKETRKKASSKGVTTKAYSISTEIDLRGEMTIDALQVLDKYLDDAYLSKLPMVTIIHGKGTGALRSAIHKHLKKVKYVDSFRIGAYGEGESGVTIVEFK</sequence>
<dbReference type="InterPro" id="IPR045076">
    <property type="entry name" value="MutS"/>
</dbReference>
<dbReference type="GO" id="GO:0006298">
    <property type="term" value="P:mismatch repair"/>
    <property type="evidence" value="ECO:0007669"/>
    <property type="project" value="InterPro"/>
</dbReference>
<dbReference type="PIRSF" id="PIRSF005814">
    <property type="entry name" value="MutS_YshD"/>
    <property type="match status" value="1"/>
</dbReference>
<reference evidence="11 12" key="1">
    <citation type="submission" date="2018-09" db="EMBL/GenBank/DDBJ databases">
        <authorList>
            <person name="Postec A."/>
        </authorList>
    </citation>
    <scope>NUCLEOTIDE SEQUENCE [LARGE SCALE GENOMIC DNA]</scope>
    <source>
        <strain evidence="11">70B-A</strain>
    </source>
</reference>
<dbReference type="PROSITE" id="PS00486">
    <property type="entry name" value="DNA_MISMATCH_REPAIR_2"/>
    <property type="match status" value="1"/>
</dbReference>
<feature type="binding site" evidence="8">
    <location>
        <begin position="334"/>
        <end position="341"/>
    </location>
    <ligand>
        <name>ATP</name>
        <dbReference type="ChEBI" id="CHEBI:30616"/>
    </ligand>
</feature>
<dbReference type="InterPro" id="IPR000432">
    <property type="entry name" value="DNA_mismatch_repair_MutS_C"/>
</dbReference>
<dbReference type="OrthoDB" id="9808166at2"/>
<comment type="subunit">
    <text evidence="8">Homodimer. Binds to stalled ribosomes, contacting rRNA.</text>
</comment>
<dbReference type="Pfam" id="PF00488">
    <property type="entry name" value="MutS_V"/>
    <property type="match status" value="1"/>
</dbReference>
<dbReference type="InterPro" id="IPR036187">
    <property type="entry name" value="DNA_mismatch_repair_MutS_sf"/>
</dbReference>
<comment type="function">
    <text evidence="8">Endonuclease that is involved in the suppression of homologous recombination and thus may have a key role in the control of bacterial genetic diversity.</text>
</comment>
<dbReference type="SUPFAM" id="SSF160443">
    <property type="entry name" value="SMR domain-like"/>
    <property type="match status" value="1"/>
</dbReference>
<evidence type="ECO:0000256" key="9">
    <source>
        <dbReference type="SAM" id="Coils"/>
    </source>
</evidence>
<dbReference type="SMART" id="SM00463">
    <property type="entry name" value="SMR"/>
    <property type="match status" value="1"/>
</dbReference>
<feature type="coiled-coil region" evidence="9">
    <location>
        <begin position="504"/>
        <end position="552"/>
    </location>
</feature>
<dbReference type="Gene3D" id="3.30.1370.110">
    <property type="match status" value="1"/>
</dbReference>
<dbReference type="CDD" id="cd03280">
    <property type="entry name" value="ABC_MutS2"/>
    <property type="match status" value="1"/>
</dbReference>
<dbReference type="GO" id="GO:0140664">
    <property type="term" value="F:ATP-dependent DNA damage sensor activity"/>
    <property type="evidence" value="ECO:0007669"/>
    <property type="project" value="InterPro"/>
</dbReference>
<accession>A0A3P7PX56</accession>
<dbReference type="FunFam" id="3.40.50.300:FF:000830">
    <property type="entry name" value="Endonuclease MutS2"/>
    <property type="match status" value="1"/>
</dbReference>
<evidence type="ECO:0000256" key="2">
    <source>
        <dbReference type="ARBA" id="ARBA00022730"/>
    </source>
</evidence>
<dbReference type="InterPro" id="IPR027417">
    <property type="entry name" value="P-loop_NTPase"/>
</dbReference>
<evidence type="ECO:0000256" key="6">
    <source>
        <dbReference type="ARBA" id="ARBA00022884"/>
    </source>
</evidence>
<comment type="similarity">
    <text evidence="8">Belongs to the DNA mismatch repair MutS family. MutS2 subfamily.</text>
</comment>
<evidence type="ECO:0000256" key="4">
    <source>
        <dbReference type="ARBA" id="ARBA00022801"/>
    </source>
</evidence>
<dbReference type="GO" id="GO:0005524">
    <property type="term" value="F:ATP binding"/>
    <property type="evidence" value="ECO:0007669"/>
    <property type="project" value="UniProtKB-UniRule"/>
</dbReference>
<dbReference type="GO" id="GO:0045910">
    <property type="term" value="P:negative regulation of DNA recombination"/>
    <property type="evidence" value="ECO:0007669"/>
    <property type="project" value="InterPro"/>
</dbReference>
<evidence type="ECO:0000256" key="8">
    <source>
        <dbReference type="HAMAP-Rule" id="MF_00092"/>
    </source>
</evidence>
<evidence type="ECO:0000256" key="5">
    <source>
        <dbReference type="ARBA" id="ARBA00022840"/>
    </source>
</evidence>
<dbReference type="GO" id="GO:0030983">
    <property type="term" value="F:mismatched DNA binding"/>
    <property type="evidence" value="ECO:0007669"/>
    <property type="project" value="InterPro"/>
</dbReference>
<dbReference type="Gene3D" id="3.40.50.300">
    <property type="entry name" value="P-loop containing nucleotide triphosphate hydrolases"/>
    <property type="match status" value="1"/>
</dbReference>
<evidence type="ECO:0000256" key="3">
    <source>
        <dbReference type="ARBA" id="ARBA00022741"/>
    </source>
</evidence>
<name>A0A3P7PX56_9FIRM</name>
<keyword evidence="5 8" id="KW-0067">ATP-binding</keyword>
<dbReference type="AlphaFoldDB" id="A0A3P7PX56"/>
<dbReference type="Pfam" id="PF20297">
    <property type="entry name" value="MSSS"/>
    <property type="match status" value="1"/>
</dbReference>
<dbReference type="InterPro" id="IPR002625">
    <property type="entry name" value="Smr_dom"/>
</dbReference>
<dbReference type="RefSeq" id="WP_125137418.1">
    <property type="nucleotide sequence ID" value="NZ_LR130778.1"/>
</dbReference>
<dbReference type="GO" id="GO:0004519">
    <property type="term" value="F:endonuclease activity"/>
    <property type="evidence" value="ECO:0007669"/>
    <property type="project" value="UniProtKB-UniRule"/>
</dbReference>
<dbReference type="InterPro" id="IPR007696">
    <property type="entry name" value="DNA_mismatch_repair_MutS_core"/>
</dbReference>
<feature type="domain" description="Smr" evidence="10">
    <location>
        <begin position="716"/>
        <end position="791"/>
    </location>
</feature>
<keyword evidence="9" id="KW-0175">Coiled coil</keyword>
<evidence type="ECO:0000313" key="12">
    <source>
        <dbReference type="Proteomes" id="UP000279029"/>
    </source>
</evidence>
<proteinExistence type="inferred from homology"/>
<keyword evidence="4 8" id="KW-0378">Hydrolase</keyword>
<dbReference type="SUPFAM" id="SSF48334">
    <property type="entry name" value="DNA repair protein MutS, domain III"/>
    <property type="match status" value="1"/>
</dbReference>
<dbReference type="GO" id="GO:0019843">
    <property type="term" value="F:rRNA binding"/>
    <property type="evidence" value="ECO:0007669"/>
    <property type="project" value="UniProtKB-UniRule"/>
</dbReference>
<keyword evidence="3 8" id="KW-0547">Nucleotide-binding</keyword>
<dbReference type="SMART" id="SM00533">
    <property type="entry name" value="MUTSd"/>
    <property type="match status" value="1"/>
</dbReference>
<dbReference type="GO" id="GO:0072344">
    <property type="term" value="P:rescue of stalled ribosome"/>
    <property type="evidence" value="ECO:0007669"/>
    <property type="project" value="UniProtKB-UniRule"/>
</dbReference>
<dbReference type="PANTHER" id="PTHR48466:SF2">
    <property type="entry name" value="OS10G0509000 PROTEIN"/>
    <property type="match status" value="1"/>
</dbReference>
<dbReference type="NCBIfam" id="TIGR01069">
    <property type="entry name" value="mutS2"/>
    <property type="match status" value="1"/>
</dbReference>
<dbReference type="PROSITE" id="PS50828">
    <property type="entry name" value="SMR"/>
    <property type="match status" value="1"/>
</dbReference>
<dbReference type="EC" id="3.6.4.-" evidence="8"/>
<dbReference type="Proteomes" id="UP000279029">
    <property type="component" value="Chromosome"/>
</dbReference>
<protein>
    <recommendedName>
        <fullName evidence="8">Endonuclease MutS2</fullName>
        <ecNumber evidence="8">3.1.-.-</ecNumber>
    </recommendedName>
    <alternativeName>
        <fullName evidence="8">Ribosome-associated protein quality control-upstream factor</fullName>
        <shortName evidence="8">RQC-upstream factor</shortName>
        <shortName evidence="8">RqcU</shortName>
        <ecNumber evidence="8">3.6.4.-</ecNumber>
    </alternativeName>
</protein>
<dbReference type="KEGG" id="cbar:PATL70BA_2363"/>
<keyword evidence="12" id="KW-1185">Reference proteome</keyword>
<dbReference type="InterPro" id="IPR046893">
    <property type="entry name" value="MSSS"/>
</dbReference>
<gene>
    <name evidence="11" type="primary">mutS</name>
    <name evidence="8" type="synonym">mutS2</name>
    <name evidence="8" type="synonym">rqcU</name>
    <name evidence="11" type="ORF">PATL70BA_2363</name>
</gene>
<dbReference type="EMBL" id="LR130778">
    <property type="protein sequence ID" value="VDN48257.1"/>
    <property type="molecule type" value="Genomic_DNA"/>
</dbReference>
<dbReference type="Pfam" id="PF01713">
    <property type="entry name" value="Smr"/>
    <property type="match status" value="1"/>
</dbReference>